<keyword evidence="1 5" id="KW-0378">Hydrolase</keyword>
<proteinExistence type="predicted"/>
<evidence type="ECO:0000256" key="3">
    <source>
        <dbReference type="SAM" id="MobiDB-lite"/>
    </source>
</evidence>
<organism evidence="5 6">
    <name type="scientific">Actinotalea ferrariae CF5-4</name>
    <dbReference type="NCBI Taxonomy" id="948458"/>
    <lineage>
        <taxon>Bacteria</taxon>
        <taxon>Bacillati</taxon>
        <taxon>Actinomycetota</taxon>
        <taxon>Actinomycetes</taxon>
        <taxon>Micrococcales</taxon>
        <taxon>Cellulomonadaceae</taxon>
        <taxon>Actinotalea</taxon>
    </lineage>
</organism>
<evidence type="ECO:0000313" key="5">
    <source>
        <dbReference type="EMBL" id="EYR65049.1"/>
    </source>
</evidence>
<sequence length="335" mass="35224">MSRIASGIGEGATARPAPAPEPAVDILFDCDTGIDDSMAIAYGAGNGAHFVACTTTHGNVPSATAGRNTVTVLDALGLTDVPVHVGAHRPMAQALQTAEWVHGEDGLGDAGVVQSTRPVAGHLGAAEIVRLVHERPGELTLVAVGPLTNLGLALVMDPDLPRLVRNVVIMGGAVNTAGNASHVGEANVWHDPEAAQLVVEAPWDLTVAGLEITMRTALPTSAIARIEASQDPRARLIGRVFQHYLGVYEPIVGARTCVLHDPLAMALALEPDLATYRLARAGVELRGERSRGQVVADLRNFEPDPTDPKEPGVVRLVDTLDVDRFHENFLRALGA</sequence>
<reference evidence="5 6" key="1">
    <citation type="submission" date="2014-01" db="EMBL/GenBank/DDBJ databases">
        <title>Actinotalea ferrariae CF5-4.</title>
        <authorList>
            <person name="Chen F."/>
            <person name="Li Y."/>
            <person name="Wang G."/>
        </authorList>
    </citation>
    <scope>NUCLEOTIDE SEQUENCE [LARGE SCALE GENOMIC DNA]</scope>
    <source>
        <strain evidence="5 6">CF5-4</strain>
    </source>
</reference>
<dbReference type="InterPro" id="IPR036452">
    <property type="entry name" value="Ribo_hydro-like"/>
</dbReference>
<dbReference type="AlphaFoldDB" id="A0A021VV21"/>
<comment type="caution">
    <text evidence="5">The sequence shown here is derived from an EMBL/GenBank/DDBJ whole genome shotgun (WGS) entry which is preliminary data.</text>
</comment>
<gene>
    <name evidence="5" type="ORF">N866_18000</name>
</gene>
<accession>A0A021VV21</accession>
<dbReference type="InterPro" id="IPR023186">
    <property type="entry name" value="IUNH"/>
</dbReference>
<evidence type="ECO:0000259" key="4">
    <source>
        <dbReference type="Pfam" id="PF01156"/>
    </source>
</evidence>
<name>A0A021VV21_9CELL</name>
<evidence type="ECO:0000256" key="1">
    <source>
        <dbReference type="ARBA" id="ARBA00022801"/>
    </source>
</evidence>
<dbReference type="RefSeq" id="WP_081802235.1">
    <property type="nucleotide sequence ID" value="NZ_AXCW01000007.1"/>
</dbReference>
<evidence type="ECO:0000313" key="6">
    <source>
        <dbReference type="Proteomes" id="UP000019753"/>
    </source>
</evidence>
<feature type="region of interest" description="Disordered" evidence="3">
    <location>
        <begin position="1"/>
        <end position="20"/>
    </location>
</feature>
<protein>
    <submittedName>
        <fullName evidence="5">Nucleoside hydrolase</fullName>
    </submittedName>
</protein>
<keyword evidence="2" id="KW-0326">Glycosidase</keyword>
<dbReference type="PANTHER" id="PTHR12304">
    <property type="entry name" value="INOSINE-URIDINE PREFERRING NUCLEOSIDE HYDROLASE"/>
    <property type="match status" value="1"/>
</dbReference>
<dbReference type="OrthoDB" id="9797882at2"/>
<dbReference type="InterPro" id="IPR001910">
    <property type="entry name" value="Inosine/uridine_hydrolase_dom"/>
</dbReference>
<dbReference type="Gene3D" id="3.90.245.10">
    <property type="entry name" value="Ribonucleoside hydrolase-like"/>
    <property type="match status" value="1"/>
</dbReference>
<feature type="domain" description="Inosine/uridine-preferring nucleoside hydrolase" evidence="4">
    <location>
        <begin position="26"/>
        <end position="327"/>
    </location>
</feature>
<dbReference type="Pfam" id="PF01156">
    <property type="entry name" value="IU_nuc_hydro"/>
    <property type="match status" value="1"/>
</dbReference>
<dbReference type="GO" id="GO:0008477">
    <property type="term" value="F:purine nucleosidase activity"/>
    <property type="evidence" value="ECO:0007669"/>
    <property type="project" value="TreeGrafter"/>
</dbReference>
<dbReference type="GO" id="GO:0005829">
    <property type="term" value="C:cytosol"/>
    <property type="evidence" value="ECO:0007669"/>
    <property type="project" value="TreeGrafter"/>
</dbReference>
<dbReference type="GO" id="GO:0006152">
    <property type="term" value="P:purine nucleoside catabolic process"/>
    <property type="evidence" value="ECO:0007669"/>
    <property type="project" value="TreeGrafter"/>
</dbReference>
<evidence type="ECO:0000256" key="2">
    <source>
        <dbReference type="ARBA" id="ARBA00023295"/>
    </source>
</evidence>
<dbReference type="EMBL" id="AXCW01000007">
    <property type="protein sequence ID" value="EYR65049.1"/>
    <property type="molecule type" value="Genomic_DNA"/>
</dbReference>
<dbReference type="Proteomes" id="UP000019753">
    <property type="component" value="Unassembled WGS sequence"/>
</dbReference>
<keyword evidence="6" id="KW-1185">Reference proteome</keyword>
<dbReference type="SUPFAM" id="SSF53590">
    <property type="entry name" value="Nucleoside hydrolase"/>
    <property type="match status" value="1"/>
</dbReference>
<dbReference type="PANTHER" id="PTHR12304:SF4">
    <property type="entry name" value="URIDINE NUCLEOSIDASE"/>
    <property type="match status" value="1"/>
</dbReference>